<protein>
    <submittedName>
        <fullName evidence="2">Uncharacterized protein</fullName>
    </submittedName>
</protein>
<proteinExistence type="predicted"/>
<sequence>MRVFSSLSGGVAILATVLLAGTALVYFQASNADLHTELVGGFYNQPQFQVAQGQQLPEFQVAGTMQTGAPAPQGIPLSFQLPVPLPGPSPPAPTVITVGPRAKKAPVCKRCERQMRKIKRMVDEIKDQNEKADDLMEKQEEMISDYKDRMEEASEKIKNKLMEKSSEYKKLIKKLKTRPGPAGPPGVPGKPGINGMPGKPGAPGRTGPVGEQGIPGPPGQPGPQGIAGAVGPPGPRGPPGIEGNPGPVGPQGPPGPVGPSLNQLCARIGGLVYKGVCFKRAKLSGNSDSFPPDCNVYNPRASWQESDYVALMRMFKDRPTWEQVNRDGEGGLCSNFRATLAFQQIKSPVSVWVNQNSFVFSPTNAAPKCQLSPDDTTMAVYACQV</sequence>
<dbReference type="PANTHER" id="PTHR24637">
    <property type="entry name" value="COLLAGEN"/>
    <property type="match status" value="1"/>
</dbReference>
<dbReference type="PANTHER" id="PTHR24637:SF421">
    <property type="entry name" value="CUTICLE COLLAGEN DPY-2"/>
    <property type="match status" value="1"/>
</dbReference>
<dbReference type="InterPro" id="IPR008160">
    <property type="entry name" value="Collagen"/>
</dbReference>
<accession>A0A7S0QF98</accession>
<dbReference type="AlphaFoldDB" id="A0A7S0QF98"/>
<reference evidence="2" key="1">
    <citation type="submission" date="2021-01" db="EMBL/GenBank/DDBJ databases">
        <authorList>
            <person name="Corre E."/>
            <person name="Pelletier E."/>
            <person name="Niang G."/>
            <person name="Scheremetjew M."/>
            <person name="Finn R."/>
            <person name="Kale V."/>
            <person name="Holt S."/>
            <person name="Cochrane G."/>
            <person name="Meng A."/>
            <person name="Brown T."/>
            <person name="Cohen L."/>
        </authorList>
    </citation>
    <scope>NUCLEOTIDE SEQUENCE</scope>
    <source>
        <strain evidence="2">CCAP979/52</strain>
    </source>
</reference>
<gene>
    <name evidence="2" type="ORF">CCUR1050_LOCUS12843</name>
</gene>
<name>A0A7S0QF98_9CRYP</name>
<dbReference type="Pfam" id="PF01391">
    <property type="entry name" value="Collagen"/>
    <property type="match status" value="1"/>
</dbReference>
<feature type="region of interest" description="Disordered" evidence="1">
    <location>
        <begin position="175"/>
        <end position="258"/>
    </location>
</feature>
<evidence type="ECO:0000313" key="2">
    <source>
        <dbReference type="EMBL" id="CAD8635162.1"/>
    </source>
</evidence>
<feature type="compositionally biased region" description="Pro residues" evidence="1">
    <location>
        <begin position="247"/>
        <end position="257"/>
    </location>
</feature>
<evidence type="ECO:0000256" key="1">
    <source>
        <dbReference type="SAM" id="MobiDB-lite"/>
    </source>
</evidence>
<dbReference type="EMBL" id="HBEZ01023178">
    <property type="protein sequence ID" value="CAD8635162.1"/>
    <property type="molecule type" value="Transcribed_RNA"/>
</dbReference>
<organism evidence="2">
    <name type="scientific">Cryptomonas curvata</name>
    <dbReference type="NCBI Taxonomy" id="233186"/>
    <lineage>
        <taxon>Eukaryota</taxon>
        <taxon>Cryptophyceae</taxon>
        <taxon>Cryptomonadales</taxon>
        <taxon>Cryptomonadaceae</taxon>
        <taxon>Cryptomonas</taxon>
    </lineage>
</organism>